<gene>
    <name evidence="2" type="ORF">SSX86_016973</name>
</gene>
<dbReference type="PANTHER" id="PTHR10775">
    <property type="entry name" value="OS08G0208400 PROTEIN"/>
    <property type="match status" value="1"/>
</dbReference>
<organism evidence="2 3">
    <name type="scientific">Deinandra increscens subsp. villosa</name>
    <dbReference type="NCBI Taxonomy" id="3103831"/>
    <lineage>
        <taxon>Eukaryota</taxon>
        <taxon>Viridiplantae</taxon>
        <taxon>Streptophyta</taxon>
        <taxon>Embryophyta</taxon>
        <taxon>Tracheophyta</taxon>
        <taxon>Spermatophyta</taxon>
        <taxon>Magnoliopsida</taxon>
        <taxon>eudicotyledons</taxon>
        <taxon>Gunneridae</taxon>
        <taxon>Pentapetalae</taxon>
        <taxon>asterids</taxon>
        <taxon>campanulids</taxon>
        <taxon>Asterales</taxon>
        <taxon>Asteraceae</taxon>
        <taxon>Asteroideae</taxon>
        <taxon>Heliantheae alliance</taxon>
        <taxon>Madieae</taxon>
        <taxon>Madiinae</taxon>
        <taxon>Deinandra</taxon>
    </lineage>
</organism>
<dbReference type="PANTHER" id="PTHR10775:SF183">
    <property type="entry name" value="TRANSPOSON, EN_SPM-LIKE, TRANSPOSASE-ASSOCIATED DOMAIN PROTEIN-RELATED"/>
    <property type="match status" value="1"/>
</dbReference>
<reference evidence="2 3" key="1">
    <citation type="submission" date="2024-04" db="EMBL/GenBank/DDBJ databases">
        <title>The reference genome of an endangered Asteraceae, Deinandra increscens subsp. villosa, native to the Central Coast of California.</title>
        <authorList>
            <person name="Guilliams M."/>
            <person name="Hasenstab-Lehman K."/>
            <person name="Meyer R."/>
            <person name="Mcevoy S."/>
        </authorList>
    </citation>
    <scope>NUCLEOTIDE SEQUENCE [LARGE SCALE GENOMIC DNA]</scope>
    <source>
        <tissue evidence="2">Leaf</tissue>
    </source>
</reference>
<dbReference type="AlphaFoldDB" id="A0AAP0GTU6"/>
<feature type="domain" description="Transposase-associated" evidence="1">
    <location>
        <begin position="5"/>
        <end position="93"/>
    </location>
</feature>
<sequence length="565" mass="65920">MSFDREWMYTMRLTSNGLFNPAFVSCVAYFLDFVFDNPNNIHKRTKDGVENLVIKCPCVDCKNRRYKTRAEVEFHLYHKGFVDDYKVWYLHGESLHTQDVGQCSNPLPSSVARQDVDDDHGQYNGYEEMVMETMHQSHHPYYQQEPQDPNQTAKKFYTMLSQANEPLWIGSENASTLSIATRLLNWKSDCNISDSAFDKLLVIIKDILPDGEKLSRNFYETKKILKPLELPSERIHVCKNHCMLFNGEYSHLERCRVCNENRYKERGNKIPKLVMTYMPIGPRLQRLFYSKKIAKHLTWHADHVRQPEKMSHPSEGQAWNHFDSVFPDFAQETRNVRIGLCTDGFTPNQSSATPYSCWPVFITVYNLPPWLALKEQYVQLPLIIPGPKDPTHNLDVFLQPLINELKMLFADGIETYDAYRRNNFQMRVVLLWTVSDFPAYGMLSGWSTRGKLACPYCSDKSGSFRLSFGRKQCWFDCHRQHLPSKHCFLKDGINFRKGVTVPSVRPIPYPTGEEIWQTIQHFPTVYQGIPYVKGCKKPTGFGETHNWVKKSIFWELSIYNVNVFF</sequence>
<dbReference type="Pfam" id="PF13963">
    <property type="entry name" value="Transpos_assoc"/>
    <property type="match status" value="1"/>
</dbReference>
<dbReference type="EMBL" id="JBCNJP010000018">
    <property type="protein sequence ID" value="KAK9063103.1"/>
    <property type="molecule type" value="Genomic_DNA"/>
</dbReference>
<dbReference type="InterPro" id="IPR004242">
    <property type="entry name" value="Transposase_21"/>
</dbReference>
<protein>
    <recommendedName>
        <fullName evidence="1">Transposase-associated domain-containing protein</fullName>
    </recommendedName>
</protein>
<comment type="caution">
    <text evidence="2">The sequence shown here is derived from an EMBL/GenBank/DDBJ whole genome shotgun (WGS) entry which is preliminary data.</text>
</comment>
<dbReference type="PROSITE" id="PS51257">
    <property type="entry name" value="PROKAR_LIPOPROTEIN"/>
    <property type="match status" value="1"/>
</dbReference>
<dbReference type="InterPro" id="IPR029480">
    <property type="entry name" value="Transpos_assoc"/>
</dbReference>
<evidence type="ECO:0000313" key="2">
    <source>
        <dbReference type="EMBL" id="KAK9063103.1"/>
    </source>
</evidence>
<proteinExistence type="predicted"/>
<evidence type="ECO:0000259" key="1">
    <source>
        <dbReference type="Pfam" id="PF13963"/>
    </source>
</evidence>
<dbReference type="Pfam" id="PF02992">
    <property type="entry name" value="Transposase_21"/>
    <property type="match status" value="1"/>
</dbReference>
<name>A0AAP0GTU6_9ASTR</name>
<dbReference type="Proteomes" id="UP001408789">
    <property type="component" value="Unassembled WGS sequence"/>
</dbReference>
<evidence type="ECO:0000313" key="3">
    <source>
        <dbReference type="Proteomes" id="UP001408789"/>
    </source>
</evidence>
<keyword evidence="3" id="KW-1185">Reference proteome</keyword>
<accession>A0AAP0GTU6</accession>